<evidence type="ECO:0000313" key="1">
    <source>
        <dbReference type="EMBL" id="KAF9487411.1"/>
    </source>
</evidence>
<keyword evidence="2" id="KW-1185">Reference proteome</keyword>
<gene>
    <name evidence="1" type="ORF">BDN71DRAFT_1436868</name>
</gene>
<dbReference type="Proteomes" id="UP000807025">
    <property type="component" value="Unassembled WGS sequence"/>
</dbReference>
<dbReference type="EMBL" id="MU154780">
    <property type="protein sequence ID" value="KAF9487411.1"/>
    <property type="molecule type" value="Genomic_DNA"/>
</dbReference>
<dbReference type="OrthoDB" id="2634326at2759"/>
<dbReference type="AlphaFoldDB" id="A0A9P5ZKC9"/>
<proteinExistence type="predicted"/>
<comment type="caution">
    <text evidence="1">The sequence shown here is derived from an EMBL/GenBank/DDBJ whole genome shotgun (WGS) entry which is preliminary data.</text>
</comment>
<name>A0A9P5ZKC9_PLEER</name>
<accession>A0A9P5ZKC9</accession>
<reference evidence="1" key="1">
    <citation type="submission" date="2020-11" db="EMBL/GenBank/DDBJ databases">
        <authorList>
            <consortium name="DOE Joint Genome Institute"/>
            <person name="Ahrendt S."/>
            <person name="Riley R."/>
            <person name="Andreopoulos W."/>
            <person name="Labutti K."/>
            <person name="Pangilinan J."/>
            <person name="Ruiz-Duenas F.J."/>
            <person name="Barrasa J.M."/>
            <person name="Sanchez-Garcia M."/>
            <person name="Camarero S."/>
            <person name="Miyauchi S."/>
            <person name="Serrano A."/>
            <person name="Linde D."/>
            <person name="Babiker R."/>
            <person name="Drula E."/>
            <person name="Ayuso-Fernandez I."/>
            <person name="Pacheco R."/>
            <person name="Padilla G."/>
            <person name="Ferreira P."/>
            <person name="Barriuso J."/>
            <person name="Kellner H."/>
            <person name="Castanera R."/>
            <person name="Alfaro M."/>
            <person name="Ramirez L."/>
            <person name="Pisabarro A.G."/>
            <person name="Kuo A."/>
            <person name="Tritt A."/>
            <person name="Lipzen A."/>
            <person name="He G."/>
            <person name="Yan M."/>
            <person name="Ng V."/>
            <person name="Cullen D."/>
            <person name="Martin F."/>
            <person name="Rosso M.-N."/>
            <person name="Henrissat B."/>
            <person name="Hibbett D."/>
            <person name="Martinez A.T."/>
            <person name="Grigoriev I.V."/>
        </authorList>
    </citation>
    <scope>NUCLEOTIDE SEQUENCE</scope>
    <source>
        <strain evidence="1">ATCC 90797</strain>
    </source>
</reference>
<sequence>MWWMPKEAELSPDPLVHSLRMEANSQWVNMLVNQLQIWFNCLSTFTTTFPNILFLVAEVQRCWLNLHAYIDYMILFKQELAKLCSSVTKFPPCHQFISAITNNQMVAEEFTSVGIPVWLLRDLSEFSTNTCVKTVVPLQETSTSIQPFPGVSCSIFIGPLNSAAKYNAIYKYAYQHFLSVHKADPLALLLLVADHTSVDEQPIKCFKVQALPAPNEKDIVKFHSIDHLFLPLMLPTWHDALAAVDHLNSHVVTEWKPGDSGYHFPDPHLFVPSTFRDSITANTRVSSYYITWVNYQDAIQLAQSCPASPCHTMSKWWELLLLSMKEAGHLSFKANSGTEGCLTEMTTLLQQWVTKNQPLNMTSCLATAFWDGFLVWLV</sequence>
<evidence type="ECO:0000313" key="2">
    <source>
        <dbReference type="Proteomes" id="UP000807025"/>
    </source>
</evidence>
<protein>
    <submittedName>
        <fullName evidence="1">Uncharacterized protein</fullName>
    </submittedName>
</protein>
<organism evidence="1 2">
    <name type="scientific">Pleurotus eryngii</name>
    <name type="common">Boletus of the steppes</name>
    <dbReference type="NCBI Taxonomy" id="5323"/>
    <lineage>
        <taxon>Eukaryota</taxon>
        <taxon>Fungi</taxon>
        <taxon>Dikarya</taxon>
        <taxon>Basidiomycota</taxon>
        <taxon>Agaricomycotina</taxon>
        <taxon>Agaricomycetes</taxon>
        <taxon>Agaricomycetidae</taxon>
        <taxon>Agaricales</taxon>
        <taxon>Pleurotineae</taxon>
        <taxon>Pleurotaceae</taxon>
        <taxon>Pleurotus</taxon>
    </lineage>
</organism>